<keyword evidence="1" id="KW-0732">Signal</keyword>
<dbReference type="EMBL" id="KZ679677">
    <property type="protein sequence ID" value="PTB57784.1"/>
    <property type="molecule type" value="Genomic_DNA"/>
</dbReference>
<dbReference type="RefSeq" id="XP_024777461.1">
    <property type="nucleotide sequence ID" value="XM_024918624.1"/>
</dbReference>
<feature type="signal peptide" evidence="1">
    <location>
        <begin position="1"/>
        <end position="19"/>
    </location>
</feature>
<evidence type="ECO:0000313" key="2">
    <source>
        <dbReference type="EMBL" id="PTB57784.1"/>
    </source>
</evidence>
<evidence type="ECO:0008006" key="4">
    <source>
        <dbReference type="Google" id="ProtNLM"/>
    </source>
</evidence>
<dbReference type="AlphaFoldDB" id="A0A2T4AL26"/>
<dbReference type="Proteomes" id="UP000241690">
    <property type="component" value="Unassembled WGS sequence"/>
</dbReference>
<feature type="chain" id="PRO_5015407592" description="Hydrophobin" evidence="1">
    <location>
        <begin position="20"/>
        <end position="77"/>
    </location>
</feature>
<name>A0A2T4AL26_TRIHA</name>
<evidence type="ECO:0000313" key="3">
    <source>
        <dbReference type="Proteomes" id="UP000241690"/>
    </source>
</evidence>
<keyword evidence="3" id="KW-1185">Reference proteome</keyword>
<sequence length="77" mass="8011">MFQKTRAVLFASLLALAELKKGPSNFGCSVPIGAAAVNLSRAVTDVIEVLVLLSDIFSQASTSVILPVILACARPPV</sequence>
<protein>
    <recommendedName>
        <fullName evidence="4">Hydrophobin</fullName>
    </recommendedName>
</protein>
<accession>A0A2T4AL26</accession>
<gene>
    <name evidence="2" type="ORF">M431DRAFT_505350</name>
</gene>
<evidence type="ECO:0000256" key="1">
    <source>
        <dbReference type="SAM" id="SignalP"/>
    </source>
</evidence>
<dbReference type="GeneID" id="36627193"/>
<proteinExistence type="predicted"/>
<organism evidence="2 3">
    <name type="scientific">Trichoderma harzianum CBS 226.95</name>
    <dbReference type="NCBI Taxonomy" id="983964"/>
    <lineage>
        <taxon>Eukaryota</taxon>
        <taxon>Fungi</taxon>
        <taxon>Dikarya</taxon>
        <taxon>Ascomycota</taxon>
        <taxon>Pezizomycotina</taxon>
        <taxon>Sordariomycetes</taxon>
        <taxon>Hypocreomycetidae</taxon>
        <taxon>Hypocreales</taxon>
        <taxon>Hypocreaceae</taxon>
        <taxon>Trichoderma</taxon>
    </lineage>
</organism>
<reference evidence="2 3" key="1">
    <citation type="submission" date="2016-07" db="EMBL/GenBank/DDBJ databases">
        <title>Multiple horizontal gene transfer events from other fungi enriched the ability of initially mycotrophic Trichoderma (Ascomycota) to feed on dead plant biomass.</title>
        <authorList>
            <consortium name="DOE Joint Genome Institute"/>
            <person name="Aerts A."/>
            <person name="Atanasova L."/>
            <person name="Chenthamara K."/>
            <person name="Zhang J."/>
            <person name="Grujic M."/>
            <person name="Henrissat B."/>
            <person name="Kuo A."/>
            <person name="Salamov A."/>
            <person name="Lipzen A."/>
            <person name="Labutti K."/>
            <person name="Barry K."/>
            <person name="Miao Y."/>
            <person name="Rahimi M.J."/>
            <person name="Shen Q."/>
            <person name="Grigoriev I.V."/>
            <person name="Kubicek C.P."/>
            <person name="Druzhinina I.S."/>
        </authorList>
    </citation>
    <scope>NUCLEOTIDE SEQUENCE [LARGE SCALE GENOMIC DNA]</scope>
    <source>
        <strain evidence="2 3">CBS 226.95</strain>
    </source>
</reference>